<dbReference type="EMBL" id="KN824338">
    <property type="protein sequence ID" value="KIM23359.1"/>
    <property type="molecule type" value="Genomic_DNA"/>
</dbReference>
<dbReference type="AlphaFoldDB" id="A0A0C3ATL0"/>
<organism evidence="1 2">
    <name type="scientific">Serendipita vermifera MAFF 305830</name>
    <dbReference type="NCBI Taxonomy" id="933852"/>
    <lineage>
        <taxon>Eukaryota</taxon>
        <taxon>Fungi</taxon>
        <taxon>Dikarya</taxon>
        <taxon>Basidiomycota</taxon>
        <taxon>Agaricomycotina</taxon>
        <taxon>Agaricomycetes</taxon>
        <taxon>Sebacinales</taxon>
        <taxon>Serendipitaceae</taxon>
        <taxon>Serendipita</taxon>
    </lineage>
</organism>
<proteinExistence type="predicted"/>
<dbReference type="PANTHER" id="PTHR28052">
    <property type="entry name" value="UPF0545 PROTEIN C22ORF39"/>
    <property type="match status" value="1"/>
</dbReference>
<dbReference type="STRING" id="933852.A0A0C3ATL0"/>
<protein>
    <submittedName>
        <fullName evidence="1">Uncharacterized protein</fullName>
    </submittedName>
</protein>
<dbReference type="InterPro" id="IPR021475">
    <property type="entry name" value="Pants/Emi1-like"/>
</dbReference>
<keyword evidence="2" id="KW-1185">Reference proteome</keyword>
<dbReference type="Pfam" id="PF11326">
    <property type="entry name" value="PANTS-like"/>
    <property type="match status" value="1"/>
</dbReference>
<dbReference type="HOGENOM" id="CLU_131110_1_0_1"/>
<dbReference type="Proteomes" id="UP000054097">
    <property type="component" value="Unassembled WGS sequence"/>
</dbReference>
<reference evidence="2" key="2">
    <citation type="submission" date="2015-01" db="EMBL/GenBank/DDBJ databases">
        <title>Evolutionary Origins and Diversification of the Mycorrhizal Mutualists.</title>
        <authorList>
            <consortium name="DOE Joint Genome Institute"/>
            <consortium name="Mycorrhizal Genomics Consortium"/>
            <person name="Kohler A."/>
            <person name="Kuo A."/>
            <person name="Nagy L.G."/>
            <person name="Floudas D."/>
            <person name="Copeland A."/>
            <person name="Barry K.W."/>
            <person name="Cichocki N."/>
            <person name="Veneault-Fourrey C."/>
            <person name="LaButti K."/>
            <person name="Lindquist E.A."/>
            <person name="Lipzen A."/>
            <person name="Lundell T."/>
            <person name="Morin E."/>
            <person name="Murat C."/>
            <person name="Riley R."/>
            <person name="Ohm R."/>
            <person name="Sun H."/>
            <person name="Tunlid A."/>
            <person name="Henrissat B."/>
            <person name="Grigoriev I.V."/>
            <person name="Hibbett D.S."/>
            <person name="Martin F."/>
        </authorList>
    </citation>
    <scope>NUCLEOTIDE SEQUENCE [LARGE SCALE GENOMIC DNA]</scope>
    <source>
        <strain evidence="2">MAFF 305830</strain>
    </source>
</reference>
<sequence>MSATPTTPFETAVKQEFDHLSRVHPTPKDIPSCWSLFTLHMECYVVRNQVKSLYRYGHMAECAQKGKDWRFCLTLKSLEPEEKRKAWLMHRANWWAERRTSGSSEDVWDIRSELIKDYPPPPIDFVLDEKTREMVPVKPN</sequence>
<evidence type="ECO:0000313" key="2">
    <source>
        <dbReference type="Proteomes" id="UP000054097"/>
    </source>
</evidence>
<dbReference type="PANTHER" id="PTHR28052:SF1">
    <property type="entry name" value="UPF0545 PROTEIN C22ORF39"/>
    <property type="match status" value="1"/>
</dbReference>
<accession>A0A0C3ATL0</accession>
<reference evidence="1 2" key="1">
    <citation type="submission" date="2014-04" db="EMBL/GenBank/DDBJ databases">
        <authorList>
            <consortium name="DOE Joint Genome Institute"/>
            <person name="Kuo A."/>
            <person name="Zuccaro A."/>
            <person name="Kohler A."/>
            <person name="Nagy L.G."/>
            <person name="Floudas D."/>
            <person name="Copeland A."/>
            <person name="Barry K.W."/>
            <person name="Cichocki N."/>
            <person name="Veneault-Fourrey C."/>
            <person name="LaButti K."/>
            <person name="Lindquist E.A."/>
            <person name="Lipzen A."/>
            <person name="Lundell T."/>
            <person name="Morin E."/>
            <person name="Murat C."/>
            <person name="Sun H."/>
            <person name="Tunlid A."/>
            <person name="Henrissat B."/>
            <person name="Grigoriev I.V."/>
            <person name="Hibbett D.S."/>
            <person name="Martin F."/>
            <person name="Nordberg H.P."/>
            <person name="Cantor M.N."/>
            <person name="Hua S.X."/>
        </authorList>
    </citation>
    <scope>NUCLEOTIDE SEQUENCE [LARGE SCALE GENOMIC DNA]</scope>
    <source>
        <strain evidence="1 2">MAFF 305830</strain>
    </source>
</reference>
<evidence type="ECO:0000313" key="1">
    <source>
        <dbReference type="EMBL" id="KIM23359.1"/>
    </source>
</evidence>
<dbReference type="OrthoDB" id="2017405at2759"/>
<name>A0A0C3ATL0_SERVB</name>
<gene>
    <name evidence="1" type="ORF">M408DRAFT_332379</name>
</gene>